<dbReference type="Gene3D" id="3.40.50.1240">
    <property type="entry name" value="Phosphoglycerate mutase-like"/>
    <property type="match status" value="1"/>
</dbReference>
<keyword evidence="2" id="KW-1185">Reference proteome</keyword>
<dbReference type="InterPro" id="IPR013078">
    <property type="entry name" value="His_Pase_superF_clade-1"/>
</dbReference>
<dbReference type="InterPro" id="IPR029033">
    <property type="entry name" value="His_PPase_superfam"/>
</dbReference>
<proteinExistence type="predicted"/>
<dbReference type="Proteomes" id="UP000198280">
    <property type="component" value="Unassembled WGS sequence"/>
</dbReference>
<dbReference type="OrthoDB" id="7502553at2"/>
<dbReference type="Pfam" id="PF00300">
    <property type="entry name" value="His_Phos_1"/>
    <property type="match status" value="1"/>
</dbReference>
<organism evidence="1 2">
    <name type="scientific">Actinacidiphila glaucinigra</name>
    <dbReference type="NCBI Taxonomy" id="235986"/>
    <lineage>
        <taxon>Bacteria</taxon>
        <taxon>Bacillati</taxon>
        <taxon>Actinomycetota</taxon>
        <taxon>Actinomycetes</taxon>
        <taxon>Kitasatosporales</taxon>
        <taxon>Streptomycetaceae</taxon>
        <taxon>Actinacidiphila</taxon>
    </lineage>
</organism>
<gene>
    <name evidence="1" type="ORF">SAMN05216252_12374</name>
</gene>
<accession>A0A239MB64</accession>
<evidence type="ECO:0000313" key="1">
    <source>
        <dbReference type="EMBL" id="SNT39373.1"/>
    </source>
</evidence>
<dbReference type="RefSeq" id="WP_089227496.1">
    <property type="nucleotide sequence ID" value="NZ_FZOF01000023.1"/>
</dbReference>
<dbReference type="EMBL" id="FZOF01000023">
    <property type="protein sequence ID" value="SNT39373.1"/>
    <property type="molecule type" value="Genomic_DNA"/>
</dbReference>
<sequence>MTTRVTLISPVVNAALREARFDDDVPPDAHALGTARALAGSLPSAGPVSVSPTVRCRATAQALGLAAEETAPAGWALGRWRGRTLAEVSAEEPEAVAAWLSDPDAAPHDAESLRELCARAGGWLDGLAATPGRVLAVVEPEIVRACAVRALGAPEASFWRIDVPPLTATEFSGRSGRWNLRAGRPLG</sequence>
<dbReference type="SUPFAM" id="SSF53254">
    <property type="entry name" value="Phosphoglycerate mutase-like"/>
    <property type="match status" value="1"/>
</dbReference>
<dbReference type="AlphaFoldDB" id="A0A239MB64"/>
<reference evidence="1 2" key="1">
    <citation type="submission" date="2017-06" db="EMBL/GenBank/DDBJ databases">
        <authorList>
            <person name="Kim H.J."/>
            <person name="Triplett B.A."/>
        </authorList>
    </citation>
    <scope>NUCLEOTIDE SEQUENCE [LARGE SCALE GENOMIC DNA]</scope>
    <source>
        <strain evidence="1 2">CGMCC 4.1858</strain>
    </source>
</reference>
<evidence type="ECO:0000313" key="2">
    <source>
        <dbReference type="Proteomes" id="UP000198280"/>
    </source>
</evidence>
<protein>
    <submittedName>
        <fullName evidence="1">Broad specificity phosphatase PhoE</fullName>
    </submittedName>
</protein>
<name>A0A239MB64_9ACTN</name>